<organism evidence="11 12">
    <name type="scientific">Roseobacter cerasinus</name>
    <dbReference type="NCBI Taxonomy" id="2602289"/>
    <lineage>
        <taxon>Bacteria</taxon>
        <taxon>Pseudomonadati</taxon>
        <taxon>Pseudomonadota</taxon>
        <taxon>Alphaproteobacteria</taxon>
        <taxon>Rhodobacterales</taxon>
        <taxon>Roseobacteraceae</taxon>
        <taxon>Roseobacter</taxon>
    </lineage>
</organism>
<evidence type="ECO:0000313" key="12">
    <source>
        <dbReference type="Proteomes" id="UP000436522"/>
    </source>
</evidence>
<dbReference type="Pfam" id="PF00479">
    <property type="entry name" value="G6PD_N"/>
    <property type="match status" value="1"/>
</dbReference>
<keyword evidence="3 7" id="KW-0313">Glucose metabolism</keyword>
<dbReference type="OrthoDB" id="9802739at2"/>
<dbReference type="InterPro" id="IPR001282">
    <property type="entry name" value="G6P_DH"/>
</dbReference>
<dbReference type="GO" id="GO:0050661">
    <property type="term" value="F:NADP binding"/>
    <property type="evidence" value="ECO:0007669"/>
    <property type="project" value="UniProtKB-UniRule"/>
</dbReference>
<dbReference type="GO" id="GO:0006006">
    <property type="term" value="P:glucose metabolic process"/>
    <property type="evidence" value="ECO:0007669"/>
    <property type="project" value="UniProtKB-KW"/>
</dbReference>
<comment type="caution">
    <text evidence="11">The sequence shown here is derived from an EMBL/GenBank/DDBJ whole genome shotgun (WGS) entry which is preliminary data.</text>
</comment>
<evidence type="ECO:0000259" key="9">
    <source>
        <dbReference type="Pfam" id="PF00479"/>
    </source>
</evidence>
<protein>
    <recommendedName>
        <fullName evidence="7">Glucose-6-phosphate 1-dehydrogenase</fullName>
        <shortName evidence="7">G6PD</shortName>
        <ecNumber evidence="7">1.1.1.49</ecNumber>
    </recommendedName>
</protein>
<dbReference type="NCBIfam" id="TIGR00871">
    <property type="entry name" value="zwf"/>
    <property type="match status" value="1"/>
</dbReference>
<feature type="binding site" evidence="7">
    <location>
        <position position="148"/>
    </location>
    <ligand>
        <name>NADP(+)</name>
        <dbReference type="ChEBI" id="CHEBI:58349"/>
    </ligand>
</feature>
<evidence type="ECO:0000313" key="11">
    <source>
        <dbReference type="EMBL" id="GFE48286.1"/>
    </source>
</evidence>
<evidence type="ECO:0000256" key="7">
    <source>
        <dbReference type="HAMAP-Rule" id="MF_00966"/>
    </source>
</evidence>
<dbReference type="EMBL" id="BLIV01000001">
    <property type="protein sequence ID" value="GFE48286.1"/>
    <property type="molecule type" value="Genomic_DNA"/>
</dbReference>
<feature type="compositionally biased region" description="Basic and acidic residues" evidence="8">
    <location>
        <begin position="476"/>
        <end position="488"/>
    </location>
</feature>
<dbReference type="AlphaFoldDB" id="A0A640VQ09"/>
<dbReference type="SUPFAM" id="SSF51735">
    <property type="entry name" value="NAD(P)-binding Rossmann-fold domains"/>
    <property type="match status" value="1"/>
</dbReference>
<name>A0A640VQ09_9RHOB</name>
<dbReference type="PROSITE" id="PS00069">
    <property type="entry name" value="G6P_DEHYDROGENASE"/>
    <property type="match status" value="1"/>
</dbReference>
<dbReference type="PANTHER" id="PTHR23429:SF0">
    <property type="entry name" value="GLUCOSE-6-PHOSPHATE 1-DEHYDROGENASE"/>
    <property type="match status" value="1"/>
</dbReference>
<feature type="binding site" evidence="7">
    <location>
        <position position="216"/>
    </location>
    <ligand>
        <name>substrate</name>
    </ligand>
</feature>
<feature type="region of interest" description="Disordered" evidence="8">
    <location>
        <begin position="460"/>
        <end position="488"/>
    </location>
</feature>
<feature type="domain" description="Glucose-6-phosphate dehydrogenase C-terminal" evidence="10">
    <location>
        <begin position="189"/>
        <end position="484"/>
    </location>
</feature>
<dbReference type="GO" id="GO:0009051">
    <property type="term" value="P:pentose-phosphate shunt, oxidative branch"/>
    <property type="evidence" value="ECO:0007669"/>
    <property type="project" value="TreeGrafter"/>
</dbReference>
<evidence type="ECO:0000259" key="10">
    <source>
        <dbReference type="Pfam" id="PF02781"/>
    </source>
</evidence>
<feature type="domain" description="Glucose-6-phosphate dehydrogenase NAD-binding" evidence="9">
    <location>
        <begin position="14"/>
        <end position="187"/>
    </location>
</feature>
<evidence type="ECO:0000256" key="3">
    <source>
        <dbReference type="ARBA" id="ARBA00022526"/>
    </source>
</evidence>
<evidence type="ECO:0000256" key="2">
    <source>
        <dbReference type="ARBA" id="ARBA00009975"/>
    </source>
</evidence>
<keyword evidence="5 7" id="KW-0560">Oxidoreductase</keyword>
<accession>A0A640VQ09</accession>
<reference evidence="11 12" key="1">
    <citation type="submission" date="2019-12" db="EMBL/GenBank/DDBJ databases">
        <title>Roseobacter cerasinus sp. nov., isolated from seawater around aquaculture.</title>
        <authorList>
            <person name="Muramatsu S."/>
            <person name="Takabe Y."/>
            <person name="Mori K."/>
            <person name="Takaichi S."/>
            <person name="Hanada S."/>
        </authorList>
    </citation>
    <scope>NUCLEOTIDE SEQUENCE [LARGE SCALE GENOMIC DNA]</scope>
    <source>
        <strain evidence="11 12">AI77</strain>
    </source>
</reference>
<feature type="binding site" evidence="7">
    <location>
        <position position="178"/>
    </location>
    <ligand>
        <name>substrate</name>
    </ligand>
</feature>
<dbReference type="HAMAP" id="MF_00966">
    <property type="entry name" value="G6PD"/>
    <property type="match status" value="1"/>
</dbReference>
<dbReference type="Gene3D" id="3.40.50.720">
    <property type="entry name" value="NAD(P)-binding Rossmann-like Domain"/>
    <property type="match status" value="1"/>
</dbReference>
<feature type="binding site" evidence="7">
    <location>
        <position position="182"/>
    </location>
    <ligand>
        <name>substrate</name>
    </ligand>
</feature>
<dbReference type="PANTHER" id="PTHR23429">
    <property type="entry name" value="GLUCOSE-6-PHOSPHATE 1-DEHYDROGENASE G6PD"/>
    <property type="match status" value="1"/>
</dbReference>
<dbReference type="InterPro" id="IPR036291">
    <property type="entry name" value="NAD(P)-bd_dom_sf"/>
</dbReference>
<feature type="binding site" evidence="7">
    <location>
        <position position="51"/>
    </location>
    <ligand>
        <name>NADP(+)</name>
        <dbReference type="ChEBI" id="CHEBI:58349"/>
    </ligand>
</feature>
<gene>
    <name evidence="7 11" type="primary">zwf</name>
    <name evidence="11" type="ORF">So717_00390</name>
</gene>
<sequence>MVSRVIPVASFDLVIFGGTGDLARRKILPGLFRRYCAGQMPPEARIIGAARADIDVTTYRDMIGEAIAEFGGSTSVDPEDLNAFLQTLSYVAIDARGETGWRELAKQMRRKVVRAFYFSVAPGLFGDLAERLNNHGLTDDDSRIVVEKPFGRDLESAHQLNQDLAAFFDEGQIYRIDHYLGKETVQNLMAVRFGNMLFEPLWNSQFVDHIQITVAETVGVGGRGEYYDKSGAMRDMVQNHLMQLLCLIAMEPPARFDPDAVRDEKLKVIRALEPVEPHHIVRGQYEADQDNPEEHPDYRTAVENPKSRTESFIAMKTHIANWRWAGTPFYLRTGKRMVARSSEISIVFKDTPHSIFGEEAGRHRNVLSIRLQPNEGIKLGVTIKEPGPGGMRLIDVPLDMTFADALGPDGAENVDAYERLIMDVIRGNQTLFMRGDEVEAAWAWTDPIIEGWTNRGDVPKPYASHSAGPDASAQLMRRDDRDWREVTP</sequence>
<dbReference type="UniPathway" id="UPA00115">
    <property type="reaction ID" value="UER00408"/>
</dbReference>
<dbReference type="GO" id="GO:0004345">
    <property type="term" value="F:glucose-6-phosphate dehydrogenase activity"/>
    <property type="evidence" value="ECO:0007669"/>
    <property type="project" value="UniProtKB-UniRule"/>
</dbReference>
<comment type="caution">
    <text evidence="7">Lacks conserved residue(s) required for the propagation of feature annotation.</text>
</comment>
<evidence type="ECO:0000256" key="6">
    <source>
        <dbReference type="ARBA" id="ARBA00023277"/>
    </source>
</evidence>
<dbReference type="SUPFAM" id="SSF55347">
    <property type="entry name" value="Glyceraldehyde-3-phosphate dehydrogenase-like, C-terminal domain"/>
    <property type="match status" value="1"/>
</dbReference>
<dbReference type="Gene3D" id="3.30.360.10">
    <property type="entry name" value="Dihydrodipicolinate Reductase, domain 2"/>
    <property type="match status" value="1"/>
</dbReference>
<comment type="catalytic activity">
    <reaction evidence="7">
        <text>D-glucose 6-phosphate + NADP(+) = 6-phospho-D-glucono-1,5-lactone + NADPH + H(+)</text>
        <dbReference type="Rhea" id="RHEA:15841"/>
        <dbReference type="ChEBI" id="CHEBI:15378"/>
        <dbReference type="ChEBI" id="CHEBI:57783"/>
        <dbReference type="ChEBI" id="CHEBI:57955"/>
        <dbReference type="ChEBI" id="CHEBI:58349"/>
        <dbReference type="ChEBI" id="CHEBI:61548"/>
        <dbReference type="EC" id="1.1.1.49"/>
    </reaction>
</comment>
<comment type="pathway">
    <text evidence="1 7">Carbohydrate degradation; pentose phosphate pathway; D-ribulose 5-phosphate from D-glucose 6-phosphate (oxidative stage): step 1/3.</text>
</comment>
<dbReference type="RefSeq" id="WP_159974210.1">
    <property type="nucleotide sequence ID" value="NZ_BLIV01000001.1"/>
</dbReference>
<dbReference type="EC" id="1.1.1.49" evidence="7"/>
<evidence type="ECO:0000256" key="8">
    <source>
        <dbReference type="SAM" id="MobiDB-lite"/>
    </source>
</evidence>
<feature type="binding site" evidence="7">
    <location>
        <begin position="17"/>
        <end position="24"/>
    </location>
    <ligand>
        <name>NADP(+)</name>
        <dbReference type="ChEBI" id="CHEBI:58349"/>
    </ligand>
</feature>
<dbReference type="Proteomes" id="UP000436522">
    <property type="component" value="Unassembled WGS sequence"/>
</dbReference>
<dbReference type="PIRSF" id="PIRSF000110">
    <property type="entry name" value="G6PD"/>
    <property type="match status" value="1"/>
</dbReference>
<keyword evidence="6 7" id="KW-0119">Carbohydrate metabolism</keyword>
<evidence type="ECO:0000256" key="5">
    <source>
        <dbReference type="ARBA" id="ARBA00023002"/>
    </source>
</evidence>
<dbReference type="InterPro" id="IPR019796">
    <property type="entry name" value="G6P_DH_AS"/>
</dbReference>
<evidence type="ECO:0000256" key="4">
    <source>
        <dbReference type="ARBA" id="ARBA00022857"/>
    </source>
</evidence>
<comment type="function">
    <text evidence="7">Catalyzes the oxidation of glucose 6-phosphate to 6-phosphogluconolactone.</text>
</comment>
<dbReference type="GO" id="GO:0005829">
    <property type="term" value="C:cytosol"/>
    <property type="evidence" value="ECO:0007669"/>
    <property type="project" value="TreeGrafter"/>
</dbReference>
<evidence type="ECO:0000256" key="1">
    <source>
        <dbReference type="ARBA" id="ARBA00004937"/>
    </source>
</evidence>
<feature type="binding site" evidence="7">
    <location>
        <position position="235"/>
    </location>
    <ligand>
        <name>substrate</name>
    </ligand>
</feature>
<comment type="similarity">
    <text evidence="2 7">Belongs to the glucose-6-phosphate dehydrogenase family.</text>
</comment>
<feature type="active site" description="Proton acceptor" evidence="7">
    <location>
        <position position="240"/>
    </location>
</feature>
<dbReference type="Pfam" id="PF02781">
    <property type="entry name" value="G6PD_C"/>
    <property type="match status" value="1"/>
</dbReference>
<dbReference type="InterPro" id="IPR022674">
    <property type="entry name" value="G6P_DH_NAD-bd"/>
</dbReference>
<feature type="binding site" evidence="7">
    <location>
        <position position="335"/>
    </location>
    <ligand>
        <name>substrate</name>
    </ligand>
</feature>
<keyword evidence="12" id="KW-1185">Reference proteome</keyword>
<dbReference type="InterPro" id="IPR022675">
    <property type="entry name" value="G6P_DH_C"/>
</dbReference>
<keyword evidence="4 7" id="KW-0521">NADP</keyword>
<proteinExistence type="inferred from homology"/>
<dbReference type="PRINTS" id="PR00079">
    <property type="entry name" value="G6PDHDRGNASE"/>
</dbReference>